<dbReference type="InterPro" id="IPR015421">
    <property type="entry name" value="PyrdxlP-dep_Trfase_major"/>
</dbReference>
<protein>
    <submittedName>
        <fullName evidence="5">Threonine aldolase</fullName>
    </submittedName>
</protein>
<name>A0A066YT66_9ACTN</name>
<dbReference type="eggNOG" id="COG2008">
    <property type="taxonomic scope" value="Bacteria"/>
</dbReference>
<dbReference type="InterPro" id="IPR015422">
    <property type="entry name" value="PyrdxlP-dep_Trfase_small"/>
</dbReference>
<accession>A0A066YT66</accession>
<evidence type="ECO:0000259" key="4">
    <source>
        <dbReference type="Pfam" id="PF01212"/>
    </source>
</evidence>
<gene>
    <name evidence="5" type="ORF">KCH_34960</name>
</gene>
<keyword evidence="3" id="KW-0663">Pyridoxal phosphate</keyword>
<comment type="cofactor">
    <cofactor evidence="1">
        <name>pyridoxal 5'-phosphate</name>
        <dbReference type="ChEBI" id="CHEBI:597326"/>
    </cofactor>
</comment>
<evidence type="ECO:0000256" key="3">
    <source>
        <dbReference type="ARBA" id="ARBA00022898"/>
    </source>
</evidence>
<proteinExistence type="inferred from homology"/>
<evidence type="ECO:0000256" key="1">
    <source>
        <dbReference type="ARBA" id="ARBA00001933"/>
    </source>
</evidence>
<dbReference type="InterPro" id="IPR015424">
    <property type="entry name" value="PyrdxlP-dep_Trfase"/>
</dbReference>
<dbReference type="PANTHER" id="PTHR48097:SF9">
    <property type="entry name" value="L-THREONINE ALDOLASE"/>
    <property type="match status" value="1"/>
</dbReference>
<dbReference type="GO" id="GO:0005829">
    <property type="term" value="C:cytosol"/>
    <property type="evidence" value="ECO:0007669"/>
    <property type="project" value="TreeGrafter"/>
</dbReference>
<dbReference type="Proteomes" id="UP000027178">
    <property type="component" value="Unassembled WGS sequence"/>
</dbReference>
<keyword evidence="6" id="KW-1185">Reference proteome</keyword>
<dbReference type="PATRIC" id="fig|1348663.4.peg.3364"/>
<comment type="caution">
    <text evidence="5">The sequence shown here is derived from an EMBL/GenBank/DDBJ whole genome shotgun (WGS) entry which is preliminary data.</text>
</comment>
<dbReference type="SUPFAM" id="SSF53383">
    <property type="entry name" value="PLP-dependent transferases"/>
    <property type="match status" value="1"/>
</dbReference>
<evidence type="ECO:0000256" key="2">
    <source>
        <dbReference type="ARBA" id="ARBA00006966"/>
    </source>
</evidence>
<dbReference type="Pfam" id="PF01212">
    <property type="entry name" value="Beta_elim_lyase"/>
    <property type="match status" value="1"/>
</dbReference>
<dbReference type="GO" id="GO:0006545">
    <property type="term" value="P:glycine biosynthetic process"/>
    <property type="evidence" value="ECO:0007669"/>
    <property type="project" value="TreeGrafter"/>
</dbReference>
<dbReference type="HOGENOM" id="CLU_029381_4_0_11"/>
<dbReference type="GO" id="GO:0006567">
    <property type="term" value="P:L-threonine catabolic process"/>
    <property type="evidence" value="ECO:0007669"/>
    <property type="project" value="TreeGrafter"/>
</dbReference>
<dbReference type="Gene3D" id="3.40.640.10">
    <property type="entry name" value="Type I PLP-dependent aspartate aminotransferase-like (Major domain)"/>
    <property type="match status" value="1"/>
</dbReference>
<feature type="domain" description="Aromatic amino acid beta-eliminating lyase/threonine aldolase" evidence="4">
    <location>
        <begin position="96"/>
        <end position="334"/>
    </location>
</feature>
<dbReference type="EMBL" id="JNBY01000090">
    <property type="protein sequence ID" value="KDN84723.1"/>
    <property type="molecule type" value="Genomic_DNA"/>
</dbReference>
<comment type="similarity">
    <text evidence="2">Belongs to the threonine aldolase family.</text>
</comment>
<dbReference type="AlphaFoldDB" id="A0A066YT66"/>
<dbReference type="PANTHER" id="PTHR48097">
    <property type="entry name" value="L-THREONINE ALDOLASE-RELATED"/>
    <property type="match status" value="1"/>
</dbReference>
<dbReference type="Gene3D" id="3.90.1150.10">
    <property type="entry name" value="Aspartate Aminotransferase, domain 1"/>
    <property type="match status" value="1"/>
</dbReference>
<evidence type="ECO:0000313" key="6">
    <source>
        <dbReference type="Proteomes" id="UP000027178"/>
    </source>
</evidence>
<dbReference type="InterPro" id="IPR001597">
    <property type="entry name" value="ArAA_b-elim_lyase/Thr_aldolase"/>
</dbReference>
<evidence type="ECO:0000313" key="5">
    <source>
        <dbReference type="EMBL" id="KDN84723.1"/>
    </source>
</evidence>
<dbReference type="GO" id="GO:0008732">
    <property type="term" value="F:L-allo-threonine aldolase activity"/>
    <property type="evidence" value="ECO:0007669"/>
    <property type="project" value="TreeGrafter"/>
</dbReference>
<sequence length="411" mass="44573">MTIATGKRPVWARSGSGRTGFRTSCAIRSTHAVGDDQLMNDTPVQDRRFTARRRADRLLSGGRPQTVRESLAELAALADGPYPLDEPTDLYGNGIVRTLERRTAELLGKPDAAYFPTGTMAQQAALKTWADTHGPVVAMHPLAHPEVHERRAHQVLSGLRSVPQATGPQQPSAAQLAALDEPFDVLMLELPLRDAGFLLPSWEELTALYDFAADRGLPVHLDGARLWESAPHLGRSLPEICARAGSVYVSCYKSLGGHSGALVAGEEEFVRRIKVWRHRYGGKLWQQWPAVLSALAGLDRELPRLPAYVAHAKVVAAALAEAPGARINPEPPHTHQFQLWLPHPAEQLIEAGHRQAEEQGVSLFGGWWEPGPQPGAAMTEVTVAAAALEWSAKEVSGAMADFLALLPPAAR</sequence>
<reference evidence="5 6" key="1">
    <citation type="submission" date="2014-05" db="EMBL/GenBank/DDBJ databases">
        <title>Draft Genome Sequence of Kitasatospora cheerisanensis KCTC 2395.</title>
        <authorList>
            <person name="Nam D.H."/>
        </authorList>
    </citation>
    <scope>NUCLEOTIDE SEQUENCE [LARGE SCALE GENOMIC DNA]</scope>
    <source>
        <strain evidence="5 6">KCTC 2395</strain>
    </source>
</reference>
<organism evidence="5 6">
    <name type="scientific">Kitasatospora cheerisanensis KCTC 2395</name>
    <dbReference type="NCBI Taxonomy" id="1348663"/>
    <lineage>
        <taxon>Bacteria</taxon>
        <taxon>Bacillati</taxon>
        <taxon>Actinomycetota</taxon>
        <taxon>Actinomycetes</taxon>
        <taxon>Kitasatosporales</taxon>
        <taxon>Streptomycetaceae</taxon>
        <taxon>Kitasatospora</taxon>
    </lineage>
</organism>